<evidence type="ECO:0000256" key="3">
    <source>
        <dbReference type="ARBA" id="ARBA00010102"/>
    </source>
</evidence>
<evidence type="ECO:0000256" key="5">
    <source>
        <dbReference type="ARBA" id="ARBA00022574"/>
    </source>
</evidence>
<dbReference type="InterPro" id="IPR037363">
    <property type="entry name" value="Sec13/Seh1_fam"/>
</dbReference>
<organism evidence="12">
    <name type="scientific">Timema californicum</name>
    <name type="common">California timema</name>
    <name type="synonym">Walking stick</name>
    <dbReference type="NCBI Taxonomy" id="61474"/>
    <lineage>
        <taxon>Eukaryota</taxon>
        <taxon>Metazoa</taxon>
        <taxon>Ecdysozoa</taxon>
        <taxon>Arthropoda</taxon>
        <taxon>Hexapoda</taxon>
        <taxon>Insecta</taxon>
        <taxon>Pterygota</taxon>
        <taxon>Neoptera</taxon>
        <taxon>Polyneoptera</taxon>
        <taxon>Phasmatodea</taxon>
        <taxon>Timematodea</taxon>
        <taxon>Timematoidea</taxon>
        <taxon>Timematidae</taxon>
        <taxon>Timema</taxon>
    </lineage>
</organism>
<evidence type="ECO:0000256" key="6">
    <source>
        <dbReference type="ARBA" id="ARBA00022737"/>
    </source>
</evidence>
<keyword evidence="6" id="KW-0677">Repeat</keyword>
<keyword evidence="4" id="KW-0813">Transport</keyword>
<evidence type="ECO:0000256" key="2">
    <source>
        <dbReference type="ARBA" id="ARBA00004371"/>
    </source>
</evidence>
<dbReference type="Gene3D" id="2.130.10.10">
    <property type="entry name" value="YVTN repeat-like/Quinoprotein amine dehydrogenase"/>
    <property type="match status" value="1"/>
</dbReference>
<gene>
    <name evidence="12" type="ORF">TCMB3V08_LOCUS9852</name>
</gene>
<dbReference type="SUPFAM" id="SSF50978">
    <property type="entry name" value="WD40 repeat-like"/>
    <property type="match status" value="1"/>
</dbReference>
<evidence type="ECO:0000256" key="8">
    <source>
        <dbReference type="ARBA" id="ARBA00023228"/>
    </source>
</evidence>
<dbReference type="GO" id="GO:0035859">
    <property type="term" value="C:Seh1-associated complex"/>
    <property type="evidence" value="ECO:0007669"/>
    <property type="project" value="TreeGrafter"/>
</dbReference>
<dbReference type="InterPro" id="IPR015943">
    <property type="entry name" value="WD40/YVTN_repeat-like_dom_sf"/>
</dbReference>
<dbReference type="Pfam" id="PF00400">
    <property type="entry name" value="WD40"/>
    <property type="match status" value="3"/>
</dbReference>
<feature type="region of interest" description="Disordered" evidence="11">
    <location>
        <begin position="34"/>
        <end position="61"/>
    </location>
</feature>
<protein>
    <submittedName>
        <fullName evidence="12">(California timema) hypothetical protein</fullName>
    </submittedName>
</protein>
<comment type="similarity">
    <text evidence="3">Belongs to the WD repeat SEC13 family.</text>
</comment>
<evidence type="ECO:0000313" key="12">
    <source>
        <dbReference type="EMBL" id="CAD7577300.1"/>
    </source>
</evidence>
<sequence length="359" mass="40550">MQLSSEHQGSTTHEVDYSDRAQVVVELEEVNPHLRGGRVENHLGKTTPSSPDRDSNLDLPVLSGRAQHDSRVWDIDERERWHVTANWQAHSSSVYRIAWAHPEFGQILATCSLDHTSIIWKETVKDNGSLQWAAHLTLKDSRTAVTSVQFAPHWMGLMLATCSADGGVRVYQAANWLFPEQIEQTHMVICDLPLSCLSWNPTVIYEDQCLMLAAGSGDTNSSLQGKVFILEYERETRHWSKTETVDMLNEPVHDIAFCPTLDSDSTILAIATTGVRLVTLKYVQDETACGDSGPKRFYIETLLEFRNGDSQIWRVSWNIIGTILASSGDDNSIRLWKANFMENWKCIFEMKIDVSDDPI</sequence>
<dbReference type="GO" id="GO:0015031">
    <property type="term" value="P:protein transport"/>
    <property type="evidence" value="ECO:0007669"/>
    <property type="project" value="UniProtKB-KW"/>
</dbReference>
<keyword evidence="5 10" id="KW-0853">WD repeat</keyword>
<dbReference type="InterPro" id="IPR036322">
    <property type="entry name" value="WD40_repeat_dom_sf"/>
</dbReference>
<dbReference type="InterPro" id="IPR001680">
    <property type="entry name" value="WD40_rpt"/>
</dbReference>
<proteinExistence type="inferred from homology"/>
<evidence type="ECO:0000256" key="1">
    <source>
        <dbReference type="ARBA" id="ARBA00004259"/>
    </source>
</evidence>
<evidence type="ECO:0000256" key="11">
    <source>
        <dbReference type="SAM" id="MobiDB-lite"/>
    </source>
</evidence>
<keyword evidence="9" id="KW-0539">Nucleus</keyword>
<dbReference type="GO" id="GO:1904263">
    <property type="term" value="P:positive regulation of TORC1 signaling"/>
    <property type="evidence" value="ECO:0007669"/>
    <property type="project" value="TreeGrafter"/>
</dbReference>
<accession>A0A7R9JDG9</accession>
<dbReference type="PROSITE" id="PS50082">
    <property type="entry name" value="WD_REPEATS_2"/>
    <property type="match status" value="1"/>
</dbReference>
<feature type="repeat" description="WD" evidence="10">
    <location>
        <begin position="305"/>
        <end position="337"/>
    </location>
</feature>
<comment type="subcellular location">
    <subcellularLocation>
        <location evidence="2">Lysosome</location>
    </subcellularLocation>
    <subcellularLocation>
        <location evidence="1">Nucleus envelope</location>
    </subcellularLocation>
</comment>
<dbReference type="PANTHER" id="PTHR11024">
    <property type="entry name" value="NUCLEAR PORE COMPLEX PROTEIN SEC13 / SEH1 FAMILY MEMBER"/>
    <property type="match status" value="1"/>
</dbReference>
<dbReference type="GO" id="GO:0005198">
    <property type="term" value="F:structural molecule activity"/>
    <property type="evidence" value="ECO:0007669"/>
    <property type="project" value="InterPro"/>
</dbReference>
<evidence type="ECO:0000256" key="10">
    <source>
        <dbReference type="PROSITE-ProRule" id="PRU00221"/>
    </source>
</evidence>
<evidence type="ECO:0000256" key="4">
    <source>
        <dbReference type="ARBA" id="ARBA00022448"/>
    </source>
</evidence>
<evidence type="ECO:0000256" key="9">
    <source>
        <dbReference type="ARBA" id="ARBA00023242"/>
    </source>
</evidence>
<dbReference type="GO" id="GO:0034198">
    <property type="term" value="P:cellular response to amino acid starvation"/>
    <property type="evidence" value="ECO:0007669"/>
    <property type="project" value="TreeGrafter"/>
</dbReference>
<dbReference type="SMART" id="SM00320">
    <property type="entry name" value="WD40"/>
    <property type="match status" value="3"/>
</dbReference>
<dbReference type="EMBL" id="OE185394">
    <property type="protein sequence ID" value="CAD7577300.1"/>
    <property type="molecule type" value="Genomic_DNA"/>
</dbReference>
<reference evidence="12" key="1">
    <citation type="submission" date="2020-11" db="EMBL/GenBank/DDBJ databases">
        <authorList>
            <person name="Tran Van P."/>
        </authorList>
    </citation>
    <scope>NUCLEOTIDE SEQUENCE</scope>
</reference>
<dbReference type="GO" id="GO:0031080">
    <property type="term" value="C:nuclear pore outer ring"/>
    <property type="evidence" value="ECO:0007669"/>
    <property type="project" value="TreeGrafter"/>
</dbReference>
<keyword evidence="8" id="KW-0458">Lysosome</keyword>
<dbReference type="PANTHER" id="PTHR11024:SF3">
    <property type="entry name" value="NUCLEOPORIN SEH1"/>
    <property type="match status" value="1"/>
</dbReference>
<keyword evidence="7" id="KW-0653">Protein transport</keyword>
<name>A0A7R9JDG9_TIMCA</name>
<dbReference type="GO" id="GO:0005764">
    <property type="term" value="C:lysosome"/>
    <property type="evidence" value="ECO:0007669"/>
    <property type="project" value="UniProtKB-SubCell"/>
</dbReference>
<evidence type="ECO:0000256" key="7">
    <source>
        <dbReference type="ARBA" id="ARBA00022927"/>
    </source>
</evidence>
<dbReference type="AlphaFoldDB" id="A0A7R9JDG9"/>